<dbReference type="Proteomes" id="UP000215509">
    <property type="component" value="Unassembled WGS sequence"/>
</dbReference>
<feature type="domain" description="N-acetyltransferase" evidence="3">
    <location>
        <begin position="1"/>
        <end position="147"/>
    </location>
</feature>
<evidence type="ECO:0000256" key="2">
    <source>
        <dbReference type="ARBA" id="ARBA00023315"/>
    </source>
</evidence>
<dbReference type="RefSeq" id="WP_094017816.1">
    <property type="nucleotide sequence ID" value="NZ_NMQW01000048.1"/>
</dbReference>
<evidence type="ECO:0000313" key="4">
    <source>
        <dbReference type="EMBL" id="OXM83389.1"/>
    </source>
</evidence>
<dbReference type="EMBL" id="NMQW01000048">
    <property type="protein sequence ID" value="OXM83389.1"/>
    <property type="molecule type" value="Genomic_DNA"/>
</dbReference>
<comment type="caution">
    <text evidence="4">The sequence shown here is derived from an EMBL/GenBank/DDBJ whole genome shotgun (WGS) entry which is preliminary data.</text>
</comment>
<gene>
    <name evidence="4" type="ORF">CF651_26190</name>
</gene>
<name>A0A229UKF5_9BACL</name>
<dbReference type="InterPro" id="IPR000182">
    <property type="entry name" value="GNAT_dom"/>
</dbReference>
<evidence type="ECO:0000259" key="3">
    <source>
        <dbReference type="PROSITE" id="PS51186"/>
    </source>
</evidence>
<dbReference type="AlphaFoldDB" id="A0A229UKF5"/>
<dbReference type="PROSITE" id="PS51186">
    <property type="entry name" value="GNAT"/>
    <property type="match status" value="1"/>
</dbReference>
<dbReference type="CDD" id="cd04301">
    <property type="entry name" value="NAT_SF"/>
    <property type="match status" value="1"/>
</dbReference>
<dbReference type="Gene3D" id="3.40.630.30">
    <property type="match status" value="1"/>
</dbReference>
<keyword evidence="1 4" id="KW-0808">Transferase</keyword>
<dbReference type="Pfam" id="PF00583">
    <property type="entry name" value="Acetyltransf_1"/>
    <property type="match status" value="1"/>
</dbReference>
<keyword evidence="5" id="KW-1185">Reference proteome</keyword>
<dbReference type="SUPFAM" id="SSF55729">
    <property type="entry name" value="Acyl-CoA N-acyltransferases (Nat)"/>
    <property type="match status" value="1"/>
</dbReference>
<evidence type="ECO:0000256" key="1">
    <source>
        <dbReference type="ARBA" id="ARBA00022679"/>
    </source>
</evidence>
<reference evidence="4 5" key="1">
    <citation type="submission" date="2017-07" db="EMBL/GenBank/DDBJ databases">
        <title>Genome sequencing and assembly of Paenibacillus rigui.</title>
        <authorList>
            <person name="Mayilraj S."/>
        </authorList>
    </citation>
    <scope>NUCLEOTIDE SEQUENCE [LARGE SCALE GENOMIC DNA]</scope>
    <source>
        <strain evidence="4 5">JCM 16352</strain>
    </source>
</reference>
<proteinExistence type="predicted"/>
<protein>
    <submittedName>
        <fullName evidence="4">GNAT family N-acetyltransferase</fullName>
    </submittedName>
</protein>
<dbReference type="PANTHER" id="PTHR43420">
    <property type="entry name" value="ACETYLTRANSFERASE"/>
    <property type="match status" value="1"/>
</dbReference>
<organism evidence="4 5">
    <name type="scientific">Paenibacillus rigui</name>
    <dbReference type="NCBI Taxonomy" id="554312"/>
    <lineage>
        <taxon>Bacteria</taxon>
        <taxon>Bacillati</taxon>
        <taxon>Bacillota</taxon>
        <taxon>Bacilli</taxon>
        <taxon>Bacillales</taxon>
        <taxon>Paenibacillaceae</taxon>
        <taxon>Paenibacillus</taxon>
    </lineage>
</organism>
<sequence length="153" mass="17622">MIRKRIPHQDDPVIYQWVVQLLVPFALETQPDLRVDMATIRKRLKPNVTFVDTGGGRAARGFISLRMAKDKMYIDMLAVDPRWQGKGVGSLLMKHAERTGIVAGYREVNLWVDEANVQAQRFYASKGYEAMHFDAGLRCYFLSKPLQMKSVRY</sequence>
<dbReference type="InterPro" id="IPR016181">
    <property type="entry name" value="Acyl_CoA_acyltransferase"/>
</dbReference>
<evidence type="ECO:0000313" key="5">
    <source>
        <dbReference type="Proteomes" id="UP000215509"/>
    </source>
</evidence>
<dbReference type="GO" id="GO:0016747">
    <property type="term" value="F:acyltransferase activity, transferring groups other than amino-acyl groups"/>
    <property type="evidence" value="ECO:0007669"/>
    <property type="project" value="InterPro"/>
</dbReference>
<keyword evidence="2" id="KW-0012">Acyltransferase</keyword>
<accession>A0A229UKF5</accession>
<dbReference type="OrthoDB" id="2638380at2"/>
<dbReference type="InterPro" id="IPR050680">
    <property type="entry name" value="YpeA/RimI_acetyltransf"/>
</dbReference>